<reference evidence="2 3" key="1">
    <citation type="submission" date="2018-03" db="EMBL/GenBank/DDBJ databases">
        <title>Bacillus urumqiensis sp. nov., a moderately haloalkaliphilic bacterium isolated from a salt lake.</title>
        <authorList>
            <person name="Zhao B."/>
            <person name="Liao Z."/>
        </authorList>
    </citation>
    <scope>NUCLEOTIDE SEQUENCE [LARGE SCALE GENOMIC DNA]</scope>
    <source>
        <strain evidence="2 3">BZ-SZ-XJ18</strain>
    </source>
</reference>
<evidence type="ECO:0000259" key="1">
    <source>
        <dbReference type="PROSITE" id="PS51186"/>
    </source>
</evidence>
<dbReference type="Proteomes" id="UP000243650">
    <property type="component" value="Unassembled WGS sequence"/>
</dbReference>
<dbReference type="AlphaFoldDB" id="A0A2P6MLZ5"/>
<name>A0A2P6MLZ5_ALKUR</name>
<gene>
    <name evidence="2" type="ORF">C6I21_00825</name>
</gene>
<dbReference type="PROSITE" id="PS51186">
    <property type="entry name" value="GNAT"/>
    <property type="match status" value="1"/>
</dbReference>
<dbReference type="InterPro" id="IPR016181">
    <property type="entry name" value="Acyl_CoA_acyltransferase"/>
</dbReference>
<organism evidence="2 3">
    <name type="scientific">Alkalicoccus urumqiensis</name>
    <name type="common">Bacillus urumqiensis</name>
    <dbReference type="NCBI Taxonomy" id="1548213"/>
    <lineage>
        <taxon>Bacteria</taxon>
        <taxon>Bacillati</taxon>
        <taxon>Bacillota</taxon>
        <taxon>Bacilli</taxon>
        <taxon>Bacillales</taxon>
        <taxon>Bacillaceae</taxon>
        <taxon>Alkalicoccus</taxon>
    </lineage>
</organism>
<dbReference type="InterPro" id="IPR000182">
    <property type="entry name" value="GNAT_dom"/>
</dbReference>
<dbReference type="EMBL" id="PVNS01000001">
    <property type="protein sequence ID" value="PRO67313.1"/>
    <property type="molecule type" value="Genomic_DNA"/>
</dbReference>
<dbReference type="SUPFAM" id="SSF55729">
    <property type="entry name" value="Acyl-CoA N-acyltransferases (Nat)"/>
    <property type="match status" value="1"/>
</dbReference>
<dbReference type="RefSeq" id="WP_105957696.1">
    <property type="nucleotide sequence ID" value="NZ_PVNS01000001.1"/>
</dbReference>
<dbReference type="Pfam" id="PF00583">
    <property type="entry name" value="Acetyltransf_1"/>
    <property type="match status" value="1"/>
</dbReference>
<accession>A0A2P6MLZ5</accession>
<keyword evidence="2" id="KW-0808">Transferase</keyword>
<evidence type="ECO:0000313" key="3">
    <source>
        <dbReference type="Proteomes" id="UP000243650"/>
    </source>
</evidence>
<protein>
    <submittedName>
        <fullName evidence="2">GNAT family N-acetyltransferase</fullName>
    </submittedName>
</protein>
<keyword evidence="3" id="KW-1185">Reference proteome</keyword>
<dbReference type="OrthoDB" id="9797178at2"/>
<dbReference type="GO" id="GO:0016747">
    <property type="term" value="F:acyltransferase activity, transferring groups other than amino-acyl groups"/>
    <property type="evidence" value="ECO:0007669"/>
    <property type="project" value="InterPro"/>
</dbReference>
<dbReference type="CDD" id="cd04301">
    <property type="entry name" value="NAT_SF"/>
    <property type="match status" value="1"/>
</dbReference>
<dbReference type="Gene3D" id="3.40.630.30">
    <property type="match status" value="1"/>
</dbReference>
<feature type="domain" description="N-acetyltransferase" evidence="1">
    <location>
        <begin position="12"/>
        <end position="162"/>
    </location>
</feature>
<evidence type="ECO:0000313" key="2">
    <source>
        <dbReference type="EMBL" id="PRO67313.1"/>
    </source>
</evidence>
<comment type="caution">
    <text evidence="2">The sequence shown here is derived from an EMBL/GenBank/DDBJ whole genome shotgun (WGS) entry which is preliminary data.</text>
</comment>
<sequence>MGKEASFYPDEVVIRPERPAEYIEVEALVEAAFRLEEMSDQSEHRLVRRLRESEAFVPELSLVAETDELCGHILLTRVTVGASGKVLALAPMSVHPFKQRSGIGSALIEEALLRAEELGFELVVLLGHPEYYPRFGFEPAGRHGITAPFDVPAEAWMVKELVPGALSWTEGTVQYPDAFFTKEG</sequence>
<proteinExistence type="predicted"/>